<organism evidence="3 4">
    <name type="scientific">Rhodoglobus aureus</name>
    <dbReference type="NCBI Taxonomy" id="191497"/>
    <lineage>
        <taxon>Bacteria</taxon>
        <taxon>Bacillati</taxon>
        <taxon>Actinomycetota</taxon>
        <taxon>Actinomycetes</taxon>
        <taxon>Micrococcales</taxon>
        <taxon>Microbacteriaceae</taxon>
        <taxon>Rhodoglobus</taxon>
    </lineage>
</organism>
<keyword evidence="1" id="KW-1133">Transmembrane helix</keyword>
<name>A0ABP4G3R0_9MICO</name>
<evidence type="ECO:0000313" key="4">
    <source>
        <dbReference type="Proteomes" id="UP001500943"/>
    </source>
</evidence>
<protein>
    <recommendedName>
        <fullName evidence="5">Antimicrobial peptide, SdpC family</fullName>
    </recommendedName>
</protein>
<gene>
    <name evidence="3" type="ORF">GCM10009655_07060</name>
</gene>
<evidence type="ECO:0000256" key="2">
    <source>
        <dbReference type="SAM" id="SignalP"/>
    </source>
</evidence>
<dbReference type="EMBL" id="BAAAKW010000017">
    <property type="protein sequence ID" value="GAA1210571.1"/>
    <property type="molecule type" value="Genomic_DNA"/>
</dbReference>
<dbReference type="InterPro" id="IPR023888">
    <property type="entry name" value="SdpC-like"/>
</dbReference>
<evidence type="ECO:0000256" key="1">
    <source>
        <dbReference type="SAM" id="Phobius"/>
    </source>
</evidence>
<evidence type="ECO:0000313" key="3">
    <source>
        <dbReference type="EMBL" id="GAA1210571.1"/>
    </source>
</evidence>
<sequence length="203" mass="21017">MRKNYFATLGLTLSTALLVAAVATPAIAAGTEETTISSQTTSEPSYTGEALFEAIVFGVGPAAVEVTDLATPVEQTPEALEAIAVIVAEIEVTEPGYFERLEVGLQSGNIKVVDRTLQETSSVFANALQSLGYLTKEDIAAGPSCIQVVLFAVAALVVAAAGVLVVAAVSVTNVFWGPASAADSQSSLRYEKLVSQIASDFTK</sequence>
<keyword evidence="4" id="KW-1185">Reference proteome</keyword>
<keyword evidence="1" id="KW-0472">Membrane</keyword>
<evidence type="ECO:0008006" key="5">
    <source>
        <dbReference type="Google" id="ProtNLM"/>
    </source>
</evidence>
<comment type="caution">
    <text evidence="3">The sequence shown here is derived from an EMBL/GenBank/DDBJ whole genome shotgun (WGS) entry which is preliminary data.</text>
</comment>
<keyword evidence="2" id="KW-0732">Signal</keyword>
<dbReference type="RefSeq" id="WP_343923223.1">
    <property type="nucleotide sequence ID" value="NZ_BAAAKW010000017.1"/>
</dbReference>
<keyword evidence="1" id="KW-0812">Transmembrane</keyword>
<dbReference type="Pfam" id="PF26137">
    <property type="entry name" value="Toxin_SdpC"/>
    <property type="match status" value="1"/>
</dbReference>
<dbReference type="Proteomes" id="UP001500943">
    <property type="component" value="Unassembled WGS sequence"/>
</dbReference>
<reference evidence="4" key="1">
    <citation type="journal article" date="2019" name="Int. J. Syst. Evol. Microbiol.">
        <title>The Global Catalogue of Microorganisms (GCM) 10K type strain sequencing project: providing services to taxonomists for standard genome sequencing and annotation.</title>
        <authorList>
            <consortium name="The Broad Institute Genomics Platform"/>
            <consortium name="The Broad Institute Genome Sequencing Center for Infectious Disease"/>
            <person name="Wu L."/>
            <person name="Ma J."/>
        </authorList>
    </citation>
    <scope>NUCLEOTIDE SEQUENCE [LARGE SCALE GENOMIC DNA]</scope>
    <source>
        <strain evidence="4">JCM 12762</strain>
    </source>
</reference>
<proteinExistence type="predicted"/>
<feature type="signal peptide" evidence="2">
    <location>
        <begin position="1"/>
        <end position="28"/>
    </location>
</feature>
<feature type="transmembrane region" description="Helical" evidence="1">
    <location>
        <begin position="148"/>
        <end position="176"/>
    </location>
</feature>
<feature type="chain" id="PRO_5046735536" description="Antimicrobial peptide, SdpC family" evidence="2">
    <location>
        <begin position="29"/>
        <end position="203"/>
    </location>
</feature>
<accession>A0ABP4G3R0</accession>